<dbReference type="Proteomes" id="UP000223025">
    <property type="component" value="Segment"/>
</dbReference>
<dbReference type="KEGG" id="vg:40088226"/>
<evidence type="ECO:0000313" key="1">
    <source>
        <dbReference type="EMBL" id="AUZ95005.1"/>
    </source>
</evidence>
<sequence length="66" mass="7831">MEKGSWTIVDEPVVGSIYKDVFETGKKFECVDKLWSEKTRRYVYDMKCIKTGVVGRYQQEGWKFVK</sequence>
<accession>A0A2L0UZQ2</accession>
<keyword evidence="2" id="KW-1185">Reference proteome</keyword>
<dbReference type="EMBL" id="MF403008">
    <property type="protein sequence ID" value="AUZ95005.1"/>
    <property type="molecule type" value="Genomic_DNA"/>
</dbReference>
<name>A0A2L0UZQ2_9CAUD</name>
<organism evidence="1 2">
    <name type="scientific">Agrobacterium phage Atu_ph07</name>
    <dbReference type="NCBI Taxonomy" id="2024264"/>
    <lineage>
        <taxon>Viruses</taxon>
        <taxon>Duplodnaviria</taxon>
        <taxon>Heunggongvirae</taxon>
        <taxon>Uroviricota</taxon>
        <taxon>Caudoviricetes</taxon>
        <taxon>Polybotosvirus</taxon>
        <taxon>Polybotosvirus Atuph07</taxon>
    </lineage>
</organism>
<dbReference type="RefSeq" id="YP_009611888.1">
    <property type="nucleotide sequence ID" value="NC_042013.1"/>
</dbReference>
<evidence type="ECO:0000313" key="2">
    <source>
        <dbReference type="Proteomes" id="UP000223025"/>
    </source>
</evidence>
<reference evidence="1 2" key="1">
    <citation type="submission" date="2017-06" db="EMBL/GenBank/DDBJ databases">
        <authorList>
            <person name="Kim H.J."/>
            <person name="Triplett B.A."/>
        </authorList>
    </citation>
    <scope>NUCLEOTIDE SEQUENCE [LARGE SCALE GENOMIC DNA]</scope>
</reference>
<protein>
    <submittedName>
        <fullName evidence="1">Uncharacterized protein</fullName>
    </submittedName>
</protein>
<proteinExistence type="predicted"/>
<dbReference type="GeneID" id="40088226"/>